<feature type="compositionally biased region" description="Basic and acidic residues" evidence="1">
    <location>
        <begin position="79"/>
        <end position="88"/>
    </location>
</feature>
<protein>
    <submittedName>
        <fullName evidence="2">Uncharacterized protein</fullName>
    </submittedName>
</protein>
<feature type="compositionally biased region" description="Polar residues" evidence="1">
    <location>
        <begin position="1"/>
        <end position="19"/>
    </location>
</feature>
<dbReference type="EMBL" id="CAJNOO010001292">
    <property type="protein sequence ID" value="CAF1129763.1"/>
    <property type="molecule type" value="Genomic_DNA"/>
</dbReference>
<accession>A0A814R8S5</accession>
<sequence length="88" mass="10116">MTSNSSKVNEMDESNLTNLSRRDATQMGDRNIDPNIGHGKKPGDPRESSNTANENFYKNEKDPQTIEKVKQNFDQQQDSFKKKPEEKK</sequence>
<name>A0A814R8S5_9BILA</name>
<dbReference type="Proteomes" id="UP000663882">
    <property type="component" value="Unassembled WGS sequence"/>
</dbReference>
<evidence type="ECO:0000313" key="3">
    <source>
        <dbReference type="Proteomes" id="UP000663882"/>
    </source>
</evidence>
<comment type="caution">
    <text evidence="2">The sequence shown here is derived from an EMBL/GenBank/DDBJ whole genome shotgun (WGS) entry which is preliminary data.</text>
</comment>
<feature type="region of interest" description="Disordered" evidence="1">
    <location>
        <begin position="1"/>
        <end position="88"/>
    </location>
</feature>
<dbReference type="AlphaFoldDB" id="A0A814R8S5"/>
<reference evidence="2" key="1">
    <citation type="submission" date="2021-02" db="EMBL/GenBank/DDBJ databases">
        <authorList>
            <person name="Nowell W R."/>
        </authorList>
    </citation>
    <scope>NUCLEOTIDE SEQUENCE</scope>
</reference>
<gene>
    <name evidence="2" type="ORF">RFH988_LOCUS20804</name>
</gene>
<proteinExistence type="predicted"/>
<dbReference type="OrthoDB" id="10402131at2759"/>
<organism evidence="2 3">
    <name type="scientific">Rotaria sordida</name>
    <dbReference type="NCBI Taxonomy" id="392033"/>
    <lineage>
        <taxon>Eukaryota</taxon>
        <taxon>Metazoa</taxon>
        <taxon>Spiralia</taxon>
        <taxon>Gnathifera</taxon>
        <taxon>Rotifera</taxon>
        <taxon>Eurotatoria</taxon>
        <taxon>Bdelloidea</taxon>
        <taxon>Philodinida</taxon>
        <taxon>Philodinidae</taxon>
        <taxon>Rotaria</taxon>
    </lineage>
</organism>
<evidence type="ECO:0000313" key="2">
    <source>
        <dbReference type="EMBL" id="CAF1129763.1"/>
    </source>
</evidence>
<feature type="compositionally biased region" description="Basic and acidic residues" evidence="1">
    <location>
        <begin position="57"/>
        <end position="71"/>
    </location>
</feature>
<evidence type="ECO:0000256" key="1">
    <source>
        <dbReference type="SAM" id="MobiDB-lite"/>
    </source>
</evidence>